<keyword evidence="2" id="KW-1185">Reference proteome</keyword>
<dbReference type="SUPFAM" id="SSF53649">
    <property type="entry name" value="Alkaline phosphatase-like"/>
    <property type="match status" value="1"/>
</dbReference>
<dbReference type="InterPro" id="IPR017850">
    <property type="entry name" value="Alkaline_phosphatase_core_sf"/>
</dbReference>
<gene>
    <name evidence="1" type="ORF">C468_16837</name>
</gene>
<evidence type="ECO:0000313" key="2">
    <source>
        <dbReference type="Proteomes" id="UP000011546"/>
    </source>
</evidence>
<protein>
    <recommendedName>
        <fullName evidence="3">Sulfatase N-terminal domain-containing protein</fullName>
    </recommendedName>
</protein>
<evidence type="ECO:0008006" key="3">
    <source>
        <dbReference type="Google" id="ProtNLM"/>
    </source>
</evidence>
<name>M0NII9_9EURY</name>
<proteinExistence type="predicted"/>
<reference evidence="1 2" key="1">
    <citation type="journal article" date="2014" name="PLoS Genet.">
        <title>Phylogenetically driven sequencing of extremely halophilic archaea reveals strategies for static and dynamic osmo-response.</title>
        <authorList>
            <person name="Becker E.A."/>
            <person name="Seitzer P.M."/>
            <person name="Tritt A."/>
            <person name="Larsen D."/>
            <person name="Krusor M."/>
            <person name="Yao A.I."/>
            <person name="Wu D."/>
            <person name="Madern D."/>
            <person name="Eisen J.A."/>
            <person name="Darling A.E."/>
            <person name="Facciotti M.T."/>
        </authorList>
    </citation>
    <scope>NUCLEOTIDE SEQUENCE [LARGE SCALE GENOMIC DNA]</scope>
    <source>
        <strain evidence="1 2">JCM 14978</strain>
    </source>
</reference>
<dbReference type="EMBL" id="AOJH01000102">
    <property type="protein sequence ID" value="EMA57676.1"/>
    <property type="molecule type" value="Genomic_DNA"/>
</dbReference>
<dbReference type="AlphaFoldDB" id="M0NII9"/>
<evidence type="ECO:0000313" key="1">
    <source>
        <dbReference type="EMBL" id="EMA57676.1"/>
    </source>
</evidence>
<sequence length="309" mass="35415">MAVLRTVEHGKRTIYSRIGVSRYIQSRLLVGGPAMPLHACYVLLYRLLISQSTSDQVDVMEQDWDNLILLDSYRADYFTEYSSFKGNLSTRVSKGTWSLEFIVKNFQDKTLHDTVVVTSNPYYQRYSKLGQDTFHSIKYCEKTVGIESFKQVSQLAFEASEEFPNKRLIIHYMKPHTPHIGETSDKLRAKFGDVFPGMFMLYRSGVITKGTLEQSYVDTINMIEPEVQDLLDKLDGKSVVSSDHGENLGERYHGMTQTGHGSPTPECYRVPWLELEHETRRQVSEDSPEKISAVDEESIENNLRALGYK</sequence>
<organism evidence="1 2">
    <name type="scientific">Halorubrum kocurii JCM 14978</name>
    <dbReference type="NCBI Taxonomy" id="1230456"/>
    <lineage>
        <taxon>Archaea</taxon>
        <taxon>Methanobacteriati</taxon>
        <taxon>Methanobacteriota</taxon>
        <taxon>Stenosarchaea group</taxon>
        <taxon>Halobacteria</taxon>
        <taxon>Halobacteriales</taxon>
        <taxon>Haloferacaceae</taxon>
        <taxon>Halorubrum</taxon>
    </lineage>
</organism>
<dbReference type="Gene3D" id="3.40.720.10">
    <property type="entry name" value="Alkaline Phosphatase, subunit A"/>
    <property type="match status" value="1"/>
</dbReference>
<comment type="caution">
    <text evidence="1">The sequence shown here is derived from an EMBL/GenBank/DDBJ whole genome shotgun (WGS) entry which is preliminary data.</text>
</comment>
<accession>M0NII9</accession>
<dbReference type="Proteomes" id="UP000011546">
    <property type="component" value="Unassembled WGS sequence"/>
</dbReference>